<sequence length="142" mass="15987">MGLNNMNALKINLTKNISDLTILVTKLEQFFQENNTPSISMPMTLILEELYTNTITHGASDGRDVFIEINLGIDKDELIMTYKDNGIPFNVLELPEPDLNASIENREVGGLGVHYVKALTDSVEYEYVEKHNVLKMKKKLSG</sequence>
<dbReference type="AlphaFoldDB" id="A0A0D6ETV4"/>
<evidence type="ECO:0000313" key="3">
    <source>
        <dbReference type="Proteomes" id="UP000064007"/>
    </source>
</evidence>
<dbReference type="InterPro" id="IPR003594">
    <property type="entry name" value="HATPase_dom"/>
</dbReference>
<keyword evidence="3" id="KW-1185">Reference proteome</keyword>
<dbReference type="OrthoDB" id="327549at2"/>
<dbReference type="KEGG" id="mbat:BN1208_0023"/>
<dbReference type="Proteomes" id="UP000064007">
    <property type="component" value="Chromosome 1"/>
</dbReference>
<protein>
    <submittedName>
        <fullName evidence="2">Anti-sigma regulatory factor</fullName>
    </submittedName>
</protein>
<dbReference type="RefSeq" id="WP_046486587.1">
    <property type="nucleotide sequence ID" value="NZ_LN827929.1"/>
</dbReference>
<dbReference type="HOGENOM" id="CLU_090336_24_1_4"/>
<evidence type="ECO:0000259" key="1">
    <source>
        <dbReference type="Pfam" id="PF13581"/>
    </source>
</evidence>
<organism evidence="2 3">
    <name type="scientific">Candidatus Methylopumilus planktonicus</name>
    <dbReference type="NCBI Taxonomy" id="1581557"/>
    <lineage>
        <taxon>Bacteria</taxon>
        <taxon>Pseudomonadati</taxon>
        <taxon>Pseudomonadota</taxon>
        <taxon>Betaproteobacteria</taxon>
        <taxon>Nitrosomonadales</taxon>
        <taxon>Methylophilaceae</taxon>
        <taxon>Candidatus Methylopumilus</taxon>
    </lineage>
</organism>
<feature type="domain" description="Histidine kinase/HSP90-like ATPase" evidence="1">
    <location>
        <begin position="42"/>
        <end position="138"/>
    </location>
</feature>
<gene>
    <name evidence="2" type="primary">RsbW</name>
    <name evidence="2" type="ORF">BN1208_0023</name>
</gene>
<dbReference type="CDD" id="cd16936">
    <property type="entry name" value="HATPase_RsbW-like"/>
    <property type="match status" value="1"/>
</dbReference>
<dbReference type="InterPro" id="IPR036890">
    <property type="entry name" value="HATPase_C_sf"/>
</dbReference>
<dbReference type="SUPFAM" id="SSF55874">
    <property type="entry name" value="ATPase domain of HSP90 chaperone/DNA topoisomerase II/histidine kinase"/>
    <property type="match status" value="1"/>
</dbReference>
<dbReference type="EMBL" id="LN827929">
    <property type="protein sequence ID" value="CEZ18920.1"/>
    <property type="molecule type" value="Genomic_DNA"/>
</dbReference>
<name>A0A0D6ETV4_9PROT</name>
<dbReference type="Pfam" id="PF13581">
    <property type="entry name" value="HATPase_c_2"/>
    <property type="match status" value="1"/>
</dbReference>
<proteinExistence type="predicted"/>
<dbReference type="STRING" id="1581557.BN1208_0023"/>
<accession>A0A0D6ETV4</accession>
<evidence type="ECO:0000313" key="2">
    <source>
        <dbReference type="EMBL" id="CEZ18920.1"/>
    </source>
</evidence>
<dbReference type="Gene3D" id="3.30.565.10">
    <property type="entry name" value="Histidine kinase-like ATPase, C-terminal domain"/>
    <property type="match status" value="1"/>
</dbReference>
<reference evidence="3" key="1">
    <citation type="submission" date="2014-12" db="EMBL/GenBank/DDBJ databases">
        <authorList>
            <person name="Salcher M.M."/>
        </authorList>
    </citation>
    <scope>NUCLEOTIDE SEQUENCE [LARGE SCALE GENOMIC DNA]</scope>
    <source>
        <strain evidence="3">MMS-10A-171</strain>
    </source>
</reference>